<sequence>MYKDNFKVFTRVTNEDFSAAMDDIIPSNEFEKLLHQGAQMLEIDTSKYDKSQGLATLIFDCILMDLFGVKQFYIDLLYHAHAHIILTYIENGVKYKVDYQRKSGDASTFCQNTRFLVAVVATMLDMDQVHSGIFAGDDSWLLTKHEFKDMNAWCPTLLNLESIF</sequence>
<dbReference type="AlphaFoldDB" id="A0A8S3X512"/>
<dbReference type="Pfam" id="PF00978">
    <property type="entry name" value="RdRP_2"/>
    <property type="match status" value="1"/>
</dbReference>
<dbReference type="InterPro" id="IPR007094">
    <property type="entry name" value="RNA-dir_pol_PSvirus"/>
</dbReference>
<reference evidence="2" key="1">
    <citation type="submission" date="2021-04" db="EMBL/GenBank/DDBJ databases">
        <authorList>
            <person name="Tunstrom K."/>
        </authorList>
    </citation>
    <scope>NUCLEOTIDE SEQUENCE</scope>
</reference>
<gene>
    <name evidence="2" type="ORF">PAPOLLO_LOCUS13929</name>
</gene>
<dbReference type="GO" id="GO:0039694">
    <property type="term" value="P:viral RNA genome replication"/>
    <property type="evidence" value="ECO:0007669"/>
    <property type="project" value="InterPro"/>
</dbReference>
<evidence type="ECO:0000313" key="3">
    <source>
        <dbReference type="Proteomes" id="UP000691718"/>
    </source>
</evidence>
<proteinExistence type="predicted"/>
<dbReference type="GO" id="GO:0006351">
    <property type="term" value="P:DNA-templated transcription"/>
    <property type="evidence" value="ECO:0007669"/>
    <property type="project" value="InterPro"/>
</dbReference>
<dbReference type="GO" id="GO:0003723">
    <property type="term" value="F:RNA binding"/>
    <property type="evidence" value="ECO:0007669"/>
    <property type="project" value="InterPro"/>
</dbReference>
<dbReference type="GO" id="GO:0003968">
    <property type="term" value="F:RNA-directed RNA polymerase activity"/>
    <property type="evidence" value="ECO:0007669"/>
    <property type="project" value="InterPro"/>
</dbReference>
<comment type="caution">
    <text evidence="2">The sequence shown here is derived from an EMBL/GenBank/DDBJ whole genome shotgun (WGS) entry which is preliminary data.</text>
</comment>
<organism evidence="2 3">
    <name type="scientific">Parnassius apollo</name>
    <name type="common">Apollo butterfly</name>
    <name type="synonym">Papilio apollo</name>
    <dbReference type="NCBI Taxonomy" id="110799"/>
    <lineage>
        <taxon>Eukaryota</taxon>
        <taxon>Metazoa</taxon>
        <taxon>Ecdysozoa</taxon>
        <taxon>Arthropoda</taxon>
        <taxon>Hexapoda</taxon>
        <taxon>Insecta</taxon>
        <taxon>Pterygota</taxon>
        <taxon>Neoptera</taxon>
        <taxon>Endopterygota</taxon>
        <taxon>Lepidoptera</taxon>
        <taxon>Glossata</taxon>
        <taxon>Ditrysia</taxon>
        <taxon>Papilionoidea</taxon>
        <taxon>Papilionidae</taxon>
        <taxon>Parnassiinae</taxon>
        <taxon>Parnassini</taxon>
        <taxon>Parnassius</taxon>
        <taxon>Parnassius</taxon>
    </lineage>
</organism>
<dbReference type="Proteomes" id="UP000691718">
    <property type="component" value="Unassembled WGS sequence"/>
</dbReference>
<protein>
    <submittedName>
        <fullName evidence="2">(apollo) hypothetical protein</fullName>
    </submittedName>
</protein>
<dbReference type="PROSITE" id="PS50507">
    <property type="entry name" value="RDRP_SSRNA_POS"/>
    <property type="match status" value="1"/>
</dbReference>
<keyword evidence="3" id="KW-1185">Reference proteome</keyword>
<accession>A0A8S3X512</accession>
<feature type="domain" description="RdRp catalytic" evidence="1">
    <location>
        <begin position="38"/>
        <end position="151"/>
    </location>
</feature>
<evidence type="ECO:0000259" key="1">
    <source>
        <dbReference type="PROSITE" id="PS50507"/>
    </source>
</evidence>
<dbReference type="EMBL" id="CAJQZP010000945">
    <property type="protein sequence ID" value="CAG5001527.1"/>
    <property type="molecule type" value="Genomic_DNA"/>
</dbReference>
<evidence type="ECO:0000313" key="2">
    <source>
        <dbReference type="EMBL" id="CAG5001527.1"/>
    </source>
</evidence>
<dbReference type="OrthoDB" id="9995375at2759"/>
<dbReference type="InterPro" id="IPR001788">
    <property type="entry name" value="RNA-dep_RNA_pol_alsuvir"/>
</dbReference>
<name>A0A8S3X512_PARAO</name>